<organism evidence="1">
    <name type="scientific">Mariniphaga anaerophila</name>
    <dbReference type="NCBI Taxonomy" id="1484053"/>
    <lineage>
        <taxon>Bacteria</taxon>
        <taxon>Pseudomonadati</taxon>
        <taxon>Bacteroidota</taxon>
        <taxon>Bacteroidia</taxon>
        <taxon>Marinilabiliales</taxon>
        <taxon>Prolixibacteraceae</taxon>
        <taxon>Mariniphaga</taxon>
    </lineage>
</organism>
<protein>
    <submittedName>
        <fullName evidence="1">Uncharacterized protein</fullName>
    </submittedName>
</protein>
<evidence type="ECO:0000313" key="1">
    <source>
        <dbReference type="EMBL" id="HDR52021.1"/>
    </source>
</evidence>
<dbReference type="Proteomes" id="UP000886047">
    <property type="component" value="Unassembled WGS sequence"/>
</dbReference>
<accession>A0A831LWW9</accession>
<sequence>MPNVIFRILIKSLGGNFVQPLERTGGQYGMCLGECSFGHFPDFEIAVGNRLEETIKFALYGTFKHDDADSTFVFEEIGKNTTFASFGANYNPVTETGRFLVKNRGNYAEIDIYYECSPELREKGLIRFINEDEIELGFNMSYFEPRPKAWNEAKDIIKLRRIKE</sequence>
<dbReference type="EMBL" id="DSDK01000571">
    <property type="protein sequence ID" value="HDR52021.1"/>
    <property type="molecule type" value="Genomic_DNA"/>
</dbReference>
<proteinExistence type="predicted"/>
<dbReference type="AlphaFoldDB" id="A0A831LWW9"/>
<reference evidence="1" key="1">
    <citation type="journal article" date="2020" name="mSystems">
        <title>Genome- and Community-Level Interaction Insights into Carbon Utilization and Element Cycling Functions of Hydrothermarchaeota in Hydrothermal Sediment.</title>
        <authorList>
            <person name="Zhou Z."/>
            <person name="Liu Y."/>
            <person name="Xu W."/>
            <person name="Pan J."/>
            <person name="Luo Z.H."/>
            <person name="Li M."/>
        </authorList>
    </citation>
    <scope>NUCLEOTIDE SEQUENCE [LARGE SCALE GENOMIC DNA]</scope>
    <source>
        <strain evidence="1">SpSt-1217</strain>
    </source>
</reference>
<gene>
    <name evidence="1" type="ORF">ENN90_10465</name>
</gene>
<comment type="caution">
    <text evidence="1">The sequence shown here is derived from an EMBL/GenBank/DDBJ whole genome shotgun (WGS) entry which is preliminary data.</text>
</comment>
<name>A0A831LWW9_9BACT</name>